<dbReference type="OrthoDB" id="7941913at2"/>
<keyword evidence="4 5" id="KW-0732">Signal</keyword>
<dbReference type="InterPro" id="IPR002491">
    <property type="entry name" value="ABC_transptr_periplasmic_BD"/>
</dbReference>
<dbReference type="GO" id="GO:1901678">
    <property type="term" value="P:iron coordination entity transport"/>
    <property type="evidence" value="ECO:0007669"/>
    <property type="project" value="UniProtKB-ARBA"/>
</dbReference>
<name>C8XBX0_NAKMY</name>
<proteinExistence type="inferred from homology"/>
<accession>C8XBX0</accession>
<dbReference type="SUPFAM" id="SSF53807">
    <property type="entry name" value="Helical backbone' metal receptor"/>
    <property type="match status" value="1"/>
</dbReference>
<dbReference type="Pfam" id="PF01497">
    <property type="entry name" value="Peripla_BP_2"/>
    <property type="match status" value="1"/>
</dbReference>
<evidence type="ECO:0000256" key="1">
    <source>
        <dbReference type="ARBA" id="ARBA00004196"/>
    </source>
</evidence>
<dbReference type="PROSITE" id="PS51257">
    <property type="entry name" value="PROKAR_LIPOPROTEIN"/>
    <property type="match status" value="1"/>
</dbReference>
<feature type="domain" description="Fe/B12 periplasmic-binding" evidence="6">
    <location>
        <begin position="107"/>
        <end position="319"/>
    </location>
</feature>
<evidence type="ECO:0000256" key="4">
    <source>
        <dbReference type="ARBA" id="ARBA00022729"/>
    </source>
</evidence>
<dbReference type="KEGG" id="nml:Namu_3141"/>
<evidence type="ECO:0000256" key="5">
    <source>
        <dbReference type="SAM" id="SignalP"/>
    </source>
</evidence>
<dbReference type="GO" id="GO:0030288">
    <property type="term" value="C:outer membrane-bounded periplasmic space"/>
    <property type="evidence" value="ECO:0007669"/>
    <property type="project" value="TreeGrafter"/>
</dbReference>
<dbReference type="InParanoid" id="C8XBX0"/>
<evidence type="ECO:0000256" key="3">
    <source>
        <dbReference type="ARBA" id="ARBA00022448"/>
    </source>
</evidence>
<evidence type="ECO:0000259" key="6">
    <source>
        <dbReference type="Pfam" id="PF01497"/>
    </source>
</evidence>
<keyword evidence="8" id="KW-1185">Reference proteome</keyword>
<evidence type="ECO:0000256" key="2">
    <source>
        <dbReference type="ARBA" id="ARBA00008814"/>
    </source>
</evidence>
<dbReference type="RefSeq" id="WP_015748342.1">
    <property type="nucleotide sequence ID" value="NC_013235.1"/>
</dbReference>
<dbReference type="HOGENOM" id="CLU_062437_0_0_11"/>
<feature type="signal peptide" evidence="5">
    <location>
        <begin position="1"/>
        <end position="35"/>
    </location>
</feature>
<protein>
    <submittedName>
        <fullName evidence="7">ABC-type Fe3+-hydroxamate transport system periplasmic component-like protein</fullName>
    </submittedName>
</protein>
<reference evidence="7 8" key="2">
    <citation type="journal article" date="2010" name="Stand. Genomic Sci.">
        <title>Complete genome sequence of Nakamurella multipartita type strain (Y-104).</title>
        <authorList>
            <person name="Tice H."/>
            <person name="Mayilraj S."/>
            <person name="Sims D."/>
            <person name="Lapidus A."/>
            <person name="Nolan M."/>
            <person name="Lucas S."/>
            <person name="Glavina Del Rio T."/>
            <person name="Copeland A."/>
            <person name="Cheng J.F."/>
            <person name="Meincke L."/>
            <person name="Bruce D."/>
            <person name="Goodwin L."/>
            <person name="Pitluck S."/>
            <person name="Ivanova N."/>
            <person name="Mavromatis K."/>
            <person name="Ovchinnikova G."/>
            <person name="Pati A."/>
            <person name="Chen A."/>
            <person name="Palaniappan K."/>
            <person name="Land M."/>
            <person name="Hauser L."/>
            <person name="Chang Y.J."/>
            <person name="Jeffries C.D."/>
            <person name="Detter J.C."/>
            <person name="Brettin T."/>
            <person name="Rohde M."/>
            <person name="Goker M."/>
            <person name="Bristow J."/>
            <person name="Eisen J.A."/>
            <person name="Markowitz V."/>
            <person name="Hugenholtz P."/>
            <person name="Kyrpides N.C."/>
            <person name="Klenk H.P."/>
            <person name="Chen F."/>
        </authorList>
    </citation>
    <scope>NUCLEOTIDE SEQUENCE [LARGE SCALE GENOMIC DNA]</scope>
    <source>
        <strain evidence="8">ATCC 700099 / DSM 44233 / CIP 104796 / JCM 9543 / NBRC 105858 / Y-104</strain>
    </source>
</reference>
<dbReference type="Proteomes" id="UP000002218">
    <property type="component" value="Chromosome"/>
</dbReference>
<dbReference type="PANTHER" id="PTHR30532:SF24">
    <property type="entry name" value="FERRIC ENTEROBACTIN-BINDING PERIPLASMIC PROTEIN FEPB"/>
    <property type="match status" value="1"/>
</dbReference>
<organism evidence="7 8">
    <name type="scientific">Nakamurella multipartita (strain ATCC 700099 / DSM 44233 / CIP 104796 / JCM 9543 / NBRC 105858 / Y-104)</name>
    <name type="common">Microsphaera multipartita</name>
    <dbReference type="NCBI Taxonomy" id="479431"/>
    <lineage>
        <taxon>Bacteria</taxon>
        <taxon>Bacillati</taxon>
        <taxon>Actinomycetota</taxon>
        <taxon>Actinomycetes</taxon>
        <taxon>Nakamurellales</taxon>
        <taxon>Nakamurellaceae</taxon>
        <taxon>Nakamurella</taxon>
    </lineage>
</organism>
<dbReference type="AlphaFoldDB" id="C8XBX0"/>
<dbReference type="eggNOG" id="COG0614">
    <property type="taxonomic scope" value="Bacteria"/>
</dbReference>
<evidence type="ECO:0000313" key="7">
    <source>
        <dbReference type="EMBL" id="ACV79474.1"/>
    </source>
</evidence>
<evidence type="ECO:0000313" key="8">
    <source>
        <dbReference type="Proteomes" id="UP000002218"/>
    </source>
</evidence>
<dbReference type="STRING" id="479431.Namu_3141"/>
<keyword evidence="3" id="KW-0813">Transport</keyword>
<dbReference type="InterPro" id="IPR051313">
    <property type="entry name" value="Bact_iron-sidero_bind"/>
</dbReference>
<dbReference type="Gene3D" id="3.40.50.1980">
    <property type="entry name" value="Nitrogenase molybdenum iron protein domain"/>
    <property type="match status" value="2"/>
</dbReference>
<comment type="subcellular location">
    <subcellularLocation>
        <location evidence="1">Cell envelope</location>
    </subcellularLocation>
</comment>
<feature type="chain" id="PRO_5038769199" evidence="5">
    <location>
        <begin position="36"/>
        <end position="346"/>
    </location>
</feature>
<gene>
    <name evidence="7" type="ordered locus">Namu_3141</name>
</gene>
<dbReference type="EMBL" id="CP001737">
    <property type="protein sequence ID" value="ACV79474.1"/>
    <property type="molecule type" value="Genomic_DNA"/>
</dbReference>
<sequence length="346" mass="36191" precursor="true">MKDLSLRGTARLLTALLAAVLGVTALASCSSGAAAADATTGAPAGSGAAAAEWSYTDATGTTVTLPQRPERIASYADYAIGMFAYGLRPTAVFGRVDVATDPRFAGYDLSQTTVVGNSYGEIDLEALAASKPDLIVTGIYPTDRNGTIDSTQPYYAFADLEQQAQLAKIAPIVAIKVGGNGLDVIKSLTALTEALGASPDTVAAARADFDRASTELTAAATQSTLEVTQMYADADGIYVVKPDDEPETQLYQSLGVTYTDLHPDGTYYWDIFSWENVGQMMTGDVLLANVEGFQQAELAAQPTFAASPALVAGQVHTWNGAALDYASQAVQMGKLTEILRSSQQVA</sequence>
<dbReference type="PANTHER" id="PTHR30532">
    <property type="entry name" value="IRON III DICITRATE-BINDING PERIPLASMIC PROTEIN"/>
    <property type="match status" value="1"/>
</dbReference>
<reference evidence="8" key="1">
    <citation type="submission" date="2009-09" db="EMBL/GenBank/DDBJ databases">
        <title>The complete genome of Nakamurella multipartita DSM 44233.</title>
        <authorList>
            <consortium name="US DOE Joint Genome Institute (JGI-PGF)"/>
            <person name="Lucas S."/>
            <person name="Copeland A."/>
            <person name="Lapidus A."/>
            <person name="Glavina del Rio T."/>
            <person name="Dalin E."/>
            <person name="Tice H."/>
            <person name="Bruce D."/>
            <person name="Goodwin L."/>
            <person name="Pitluck S."/>
            <person name="Kyrpides N."/>
            <person name="Mavromatis K."/>
            <person name="Ivanova N."/>
            <person name="Ovchinnikova G."/>
            <person name="Sims D."/>
            <person name="Meincke L."/>
            <person name="Brettin T."/>
            <person name="Detter J.C."/>
            <person name="Han C."/>
            <person name="Larimer F."/>
            <person name="Land M."/>
            <person name="Hauser L."/>
            <person name="Markowitz V."/>
            <person name="Cheng J.-F."/>
            <person name="Hugenholtz P."/>
            <person name="Woyke T."/>
            <person name="Wu D."/>
            <person name="Klenk H.-P."/>
            <person name="Eisen J.A."/>
        </authorList>
    </citation>
    <scope>NUCLEOTIDE SEQUENCE [LARGE SCALE GENOMIC DNA]</scope>
    <source>
        <strain evidence="8">ATCC 700099 / DSM 44233 / CIP 104796 / JCM 9543 / NBRC 105858 / Y-104</strain>
    </source>
</reference>
<comment type="similarity">
    <text evidence="2">Belongs to the bacterial solute-binding protein 8 family.</text>
</comment>